<dbReference type="Pfam" id="PF07963">
    <property type="entry name" value="N_methyl"/>
    <property type="match status" value="1"/>
</dbReference>
<reference evidence="3 4" key="1">
    <citation type="submission" date="2024-02" db="EMBL/GenBank/DDBJ databases">
        <title>Haloferula sargassicola NBRC 104335.</title>
        <authorList>
            <person name="Ichikawa N."/>
            <person name="Katano-Makiyama Y."/>
            <person name="Hidaka K."/>
        </authorList>
    </citation>
    <scope>NUCLEOTIDE SEQUENCE [LARGE SCALE GENOMIC DNA]</scope>
    <source>
        <strain evidence="3 4">NBRC 104335</strain>
    </source>
</reference>
<keyword evidence="2" id="KW-1133">Transmembrane helix</keyword>
<feature type="transmembrane region" description="Helical" evidence="2">
    <location>
        <begin position="12"/>
        <end position="35"/>
    </location>
</feature>
<evidence type="ECO:0000313" key="3">
    <source>
        <dbReference type="EMBL" id="GAA5482291.1"/>
    </source>
</evidence>
<dbReference type="InterPro" id="IPR012902">
    <property type="entry name" value="N_methyl_site"/>
</dbReference>
<feature type="region of interest" description="Disordered" evidence="1">
    <location>
        <begin position="177"/>
        <end position="199"/>
    </location>
</feature>
<name>A0ABP9UL12_9BACT</name>
<gene>
    <name evidence="3" type="ORF">Hsar01_01509</name>
</gene>
<evidence type="ECO:0000313" key="4">
    <source>
        <dbReference type="Proteomes" id="UP001476282"/>
    </source>
</evidence>
<dbReference type="Proteomes" id="UP001476282">
    <property type="component" value="Unassembled WGS sequence"/>
</dbReference>
<evidence type="ECO:0000256" key="1">
    <source>
        <dbReference type="SAM" id="MobiDB-lite"/>
    </source>
</evidence>
<organism evidence="3 4">
    <name type="scientific">Haloferula sargassicola</name>
    <dbReference type="NCBI Taxonomy" id="490096"/>
    <lineage>
        <taxon>Bacteria</taxon>
        <taxon>Pseudomonadati</taxon>
        <taxon>Verrucomicrobiota</taxon>
        <taxon>Verrucomicrobiia</taxon>
        <taxon>Verrucomicrobiales</taxon>
        <taxon>Verrucomicrobiaceae</taxon>
        <taxon>Haloferula</taxon>
    </lineage>
</organism>
<feature type="compositionally biased region" description="Basic and acidic residues" evidence="1">
    <location>
        <begin position="185"/>
        <end position="199"/>
    </location>
</feature>
<dbReference type="NCBIfam" id="TIGR02532">
    <property type="entry name" value="IV_pilin_GFxxxE"/>
    <property type="match status" value="1"/>
</dbReference>
<evidence type="ECO:0000256" key="2">
    <source>
        <dbReference type="SAM" id="Phobius"/>
    </source>
</evidence>
<proteinExistence type="predicted"/>
<dbReference type="InterPro" id="IPR045584">
    <property type="entry name" value="Pilin-like"/>
</dbReference>
<dbReference type="EMBL" id="BAABRI010000007">
    <property type="protein sequence ID" value="GAA5482291.1"/>
    <property type="molecule type" value="Genomic_DNA"/>
</dbReference>
<evidence type="ECO:0008006" key="5">
    <source>
        <dbReference type="Google" id="ProtNLM"/>
    </source>
</evidence>
<keyword evidence="2" id="KW-0812">Transmembrane</keyword>
<accession>A0ABP9UL12</accession>
<keyword evidence="4" id="KW-1185">Reference proteome</keyword>
<dbReference type="RefSeq" id="WP_353566436.1">
    <property type="nucleotide sequence ID" value="NZ_BAABRI010000007.1"/>
</dbReference>
<comment type="caution">
    <text evidence="3">The sequence shown here is derived from an EMBL/GenBank/DDBJ whole genome shotgun (WGS) entry which is preliminary data.</text>
</comment>
<dbReference type="PROSITE" id="PS00409">
    <property type="entry name" value="PROKAR_NTER_METHYL"/>
    <property type="match status" value="1"/>
</dbReference>
<dbReference type="SUPFAM" id="SSF54523">
    <property type="entry name" value="Pili subunits"/>
    <property type="match status" value="1"/>
</dbReference>
<sequence length="230" mass="24906">MILPKNKPHHGFTLVELLVVVLIISILLTLGAGALKGAGGKGVTTAVATSEAIFEEARSVAIGKGTTSRVLVDVNSVKSDTYLRRIVVAYLKLDENGEPMEGDWELSSRGYSFPDGVFFSKEFSRKDFQTGGGQLDEMSLSGVSGLFNGRYLYYEFNSEGICTTGLSTSGEYRSPSFVVGHGARPKGEPDPRTTSEGRRDFGGFVVWRNGATSVFRDSSQILGDRDPNKF</sequence>
<keyword evidence="2" id="KW-0472">Membrane</keyword>
<protein>
    <recommendedName>
        <fullName evidence="5">Prepilin-type N-terminal cleavage/methylation domain-containing protein</fullName>
    </recommendedName>
</protein>